<sequence>MATSSVMSQPEKYFSKEGTVSVNIACERCSMPLRVPNDLNSNLFSQKTGLSCQNAKEDDDIVFIENFQMMTGSIDNGISRNKANDYKAKRDILRPLLSKSSDLGRLNIELLGLMSGSPKVDHPLCQDCADNILDNVDEEFKADEDDIEEYRQLLLRLEMESEEEDVDELKKELQKYEEIEARLQGELSVMETEKNQIKELARGLERDCGILEEEMNEMCPERQYLLSKDDLCSFQNQITYVKNRCDKLDKTDAFRLAFQILCDNDIGVINGYRLGRLPNILVTWSEINAAWGQTVLLLHSLSKLINFTLENFELVPMSNRSYVKLVVSNEVKLLPLFYFGDGNKTIKLMEFDQAMVGFLNYLQKFKEAIEEEDTIRLPYPIQRNKIIDGRNGNAYSVKLQLNTEENWTRALKFVLTNLRWALAWSSKIIAK</sequence>
<organism evidence="5 6">
    <name type="scientific">Araneus ventricosus</name>
    <name type="common">Orbweaver spider</name>
    <name type="synonym">Epeira ventricosa</name>
    <dbReference type="NCBI Taxonomy" id="182803"/>
    <lineage>
        <taxon>Eukaryota</taxon>
        <taxon>Metazoa</taxon>
        <taxon>Ecdysozoa</taxon>
        <taxon>Arthropoda</taxon>
        <taxon>Chelicerata</taxon>
        <taxon>Arachnida</taxon>
        <taxon>Araneae</taxon>
        <taxon>Araneomorphae</taxon>
        <taxon>Entelegynae</taxon>
        <taxon>Araneoidea</taxon>
        <taxon>Araneidae</taxon>
        <taxon>Araneus</taxon>
    </lineage>
</organism>
<dbReference type="GO" id="GO:0000045">
    <property type="term" value="P:autophagosome assembly"/>
    <property type="evidence" value="ECO:0007669"/>
    <property type="project" value="TreeGrafter"/>
</dbReference>
<dbReference type="AlphaFoldDB" id="A0A4Y2IS92"/>
<evidence type="ECO:0000259" key="3">
    <source>
        <dbReference type="Pfam" id="PF04111"/>
    </source>
</evidence>
<dbReference type="Proteomes" id="UP000499080">
    <property type="component" value="Unassembled WGS sequence"/>
</dbReference>
<keyword evidence="6" id="KW-1185">Reference proteome</keyword>
<feature type="domain" description="Atg6/beclin coiled-coil" evidence="4">
    <location>
        <begin position="123"/>
        <end position="246"/>
    </location>
</feature>
<dbReference type="GO" id="GO:0000423">
    <property type="term" value="P:mitophagy"/>
    <property type="evidence" value="ECO:0007669"/>
    <property type="project" value="TreeGrafter"/>
</dbReference>
<dbReference type="Gene3D" id="1.10.418.40">
    <property type="entry name" value="Autophagy protein 6/Beclin 1"/>
    <property type="match status" value="1"/>
</dbReference>
<dbReference type="EMBL" id="BGPR01002900">
    <property type="protein sequence ID" value="GBM80723.1"/>
    <property type="molecule type" value="Genomic_DNA"/>
</dbReference>
<dbReference type="PANTHER" id="PTHR12768">
    <property type="entry name" value="BECLIN 1"/>
    <property type="match status" value="1"/>
</dbReference>
<dbReference type="PANTHER" id="PTHR12768:SF4">
    <property type="entry name" value="BECLIN-1"/>
    <property type="match status" value="1"/>
</dbReference>
<feature type="coiled-coil region" evidence="2">
    <location>
        <begin position="133"/>
        <end position="214"/>
    </location>
</feature>
<dbReference type="Pfam" id="PF04111">
    <property type="entry name" value="APG6"/>
    <property type="match status" value="1"/>
</dbReference>
<proteinExistence type="inferred from homology"/>
<dbReference type="InterPro" id="IPR041691">
    <property type="entry name" value="Atg6/beclin_CC"/>
</dbReference>
<comment type="similarity">
    <text evidence="1">Belongs to the beclin family.</text>
</comment>
<accession>A0A4Y2IS92</accession>
<dbReference type="InterPro" id="IPR007243">
    <property type="entry name" value="Atg6/Beclin"/>
</dbReference>
<evidence type="ECO:0000313" key="6">
    <source>
        <dbReference type="Proteomes" id="UP000499080"/>
    </source>
</evidence>
<reference evidence="5 6" key="1">
    <citation type="journal article" date="2019" name="Sci. Rep.">
        <title>Orb-weaving spider Araneus ventricosus genome elucidates the spidroin gene catalogue.</title>
        <authorList>
            <person name="Kono N."/>
            <person name="Nakamura H."/>
            <person name="Ohtoshi R."/>
            <person name="Moran D.A.P."/>
            <person name="Shinohara A."/>
            <person name="Yoshida Y."/>
            <person name="Fujiwara M."/>
            <person name="Mori M."/>
            <person name="Tomita M."/>
            <person name="Arakawa K."/>
        </authorList>
    </citation>
    <scope>NUCLEOTIDE SEQUENCE [LARGE SCALE GENOMIC DNA]</scope>
</reference>
<dbReference type="GO" id="GO:0000407">
    <property type="term" value="C:phagophore assembly site"/>
    <property type="evidence" value="ECO:0007669"/>
    <property type="project" value="TreeGrafter"/>
</dbReference>
<dbReference type="GO" id="GO:0034271">
    <property type="term" value="C:phosphatidylinositol 3-kinase complex, class III, type I"/>
    <property type="evidence" value="ECO:0007669"/>
    <property type="project" value="TreeGrafter"/>
</dbReference>
<feature type="domain" description="Atg6 BARA" evidence="3">
    <location>
        <begin position="248"/>
        <end position="426"/>
    </location>
</feature>
<keyword evidence="2" id="KW-0175">Coiled coil</keyword>
<dbReference type="GO" id="GO:0043548">
    <property type="term" value="F:phosphatidylinositol 3-kinase binding"/>
    <property type="evidence" value="ECO:0007669"/>
    <property type="project" value="TreeGrafter"/>
</dbReference>
<dbReference type="InterPro" id="IPR038274">
    <property type="entry name" value="Atg6/Beclin_C_sf"/>
</dbReference>
<evidence type="ECO:0000313" key="5">
    <source>
        <dbReference type="EMBL" id="GBM80723.1"/>
    </source>
</evidence>
<comment type="caution">
    <text evidence="5">The sequence shown here is derived from an EMBL/GenBank/DDBJ whole genome shotgun (WGS) entry which is preliminary data.</text>
</comment>
<dbReference type="GO" id="GO:0034272">
    <property type="term" value="C:phosphatidylinositol 3-kinase complex, class III, type II"/>
    <property type="evidence" value="ECO:0007669"/>
    <property type="project" value="TreeGrafter"/>
</dbReference>
<dbReference type="GO" id="GO:0006995">
    <property type="term" value="P:cellular response to nitrogen starvation"/>
    <property type="evidence" value="ECO:0007669"/>
    <property type="project" value="TreeGrafter"/>
</dbReference>
<dbReference type="InterPro" id="IPR040455">
    <property type="entry name" value="Atg6_BARA"/>
</dbReference>
<dbReference type="OrthoDB" id="20368at2759"/>
<evidence type="ECO:0000256" key="2">
    <source>
        <dbReference type="SAM" id="Coils"/>
    </source>
</evidence>
<protein>
    <submittedName>
        <fullName evidence="5">Beclin-1</fullName>
    </submittedName>
</protein>
<dbReference type="Pfam" id="PF17675">
    <property type="entry name" value="APG6_N"/>
    <property type="match status" value="1"/>
</dbReference>
<gene>
    <name evidence="5" type="primary">becn1</name>
    <name evidence="5" type="ORF">AVEN_115840_1</name>
</gene>
<dbReference type="GO" id="GO:0045324">
    <property type="term" value="P:late endosome to vacuole transport"/>
    <property type="evidence" value="ECO:0007669"/>
    <property type="project" value="TreeGrafter"/>
</dbReference>
<name>A0A4Y2IS92_ARAVE</name>
<evidence type="ECO:0000259" key="4">
    <source>
        <dbReference type="Pfam" id="PF17675"/>
    </source>
</evidence>
<dbReference type="GO" id="GO:0030674">
    <property type="term" value="F:protein-macromolecule adaptor activity"/>
    <property type="evidence" value="ECO:0007669"/>
    <property type="project" value="TreeGrafter"/>
</dbReference>
<evidence type="ECO:0000256" key="1">
    <source>
        <dbReference type="ARBA" id="ARBA00005965"/>
    </source>
</evidence>